<feature type="chain" id="PRO_5044172764" description="Profilin" evidence="1">
    <location>
        <begin position="35"/>
        <end position="197"/>
    </location>
</feature>
<organism evidence="2 4">
    <name type="scientific">Prymnesium parvum</name>
    <name type="common">Toxic golden alga</name>
    <dbReference type="NCBI Taxonomy" id="97485"/>
    <lineage>
        <taxon>Eukaryota</taxon>
        <taxon>Haptista</taxon>
        <taxon>Haptophyta</taxon>
        <taxon>Prymnesiophyceae</taxon>
        <taxon>Prymnesiales</taxon>
        <taxon>Prymnesiaceae</taxon>
        <taxon>Prymnesium</taxon>
    </lineage>
</organism>
<evidence type="ECO:0000256" key="1">
    <source>
        <dbReference type="SAM" id="SignalP"/>
    </source>
</evidence>
<name>A0AB34ICQ2_PRYPA</name>
<comment type="caution">
    <text evidence="2">The sequence shown here is derived from an EMBL/GenBank/DDBJ whole genome shotgun (WGS) entry which is preliminary data.</text>
</comment>
<sequence>MEAPGRSPPLLSAAALLLSSLALLQSSRPAPASAADWPAQVSLRELSVLAANLANSSVTPPAIAPAAVTARALADGAVTPPKLADGAVTLRALDPRLLALLSQRGAAVCGDVSEDGSPARGEGYASRRVATGEYALSFSGAARAPVVLAVAQSYGVCYVIGGAPADRSVRVKCLSDLLGSSPVSANTRFSFVAFAVD</sequence>
<feature type="signal peptide" evidence="1">
    <location>
        <begin position="1"/>
        <end position="34"/>
    </location>
</feature>
<reference evidence="2 4" key="1">
    <citation type="journal article" date="2024" name="Science">
        <title>Giant polyketide synthase enzymes in the biosynthesis of giant marine polyether toxins.</title>
        <authorList>
            <person name="Fallon T.R."/>
            <person name="Shende V.V."/>
            <person name="Wierzbicki I.H."/>
            <person name="Pendleton A.L."/>
            <person name="Watervoot N.F."/>
            <person name="Auber R.P."/>
            <person name="Gonzalez D.J."/>
            <person name="Wisecaver J.H."/>
            <person name="Moore B.S."/>
        </authorList>
    </citation>
    <scope>NUCLEOTIDE SEQUENCE [LARGE SCALE GENOMIC DNA]</scope>
    <source>
        <strain evidence="2 4">12B1</strain>
    </source>
</reference>
<gene>
    <name evidence="3" type="ORF">AB1Y20_006417</name>
    <name evidence="2" type="ORF">AB1Y20_016968</name>
</gene>
<dbReference type="EMBL" id="JBGBPQ010000032">
    <property type="protein sequence ID" value="KAL1495608.1"/>
    <property type="molecule type" value="Genomic_DNA"/>
</dbReference>
<accession>A0AB34ICQ2</accession>
<dbReference type="AlphaFoldDB" id="A0AB34ICQ2"/>
<keyword evidence="1" id="KW-0732">Signal</keyword>
<proteinExistence type="predicted"/>
<dbReference type="Proteomes" id="UP001515480">
    <property type="component" value="Unassembled WGS sequence"/>
</dbReference>
<dbReference type="EMBL" id="JBGBPQ010000014">
    <property type="protein sequence ID" value="KAL1511625.1"/>
    <property type="molecule type" value="Genomic_DNA"/>
</dbReference>
<protein>
    <recommendedName>
        <fullName evidence="5">Profilin</fullName>
    </recommendedName>
</protein>
<evidence type="ECO:0000313" key="2">
    <source>
        <dbReference type="EMBL" id="KAL1495608.1"/>
    </source>
</evidence>
<evidence type="ECO:0000313" key="3">
    <source>
        <dbReference type="EMBL" id="KAL1511625.1"/>
    </source>
</evidence>
<evidence type="ECO:0000313" key="4">
    <source>
        <dbReference type="Proteomes" id="UP001515480"/>
    </source>
</evidence>
<keyword evidence="4" id="KW-1185">Reference proteome</keyword>
<evidence type="ECO:0008006" key="5">
    <source>
        <dbReference type="Google" id="ProtNLM"/>
    </source>
</evidence>